<organism evidence="1 2">
    <name type="scientific">Rhizophlyctis rosea</name>
    <dbReference type="NCBI Taxonomy" id="64517"/>
    <lineage>
        <taxon>Eukaryota</taxon>
        <taxon>Fungi</taxon>
        <taxon>Fungi incertae sedis</taxon>
        <taxon>Chytridiomycota</taxon>
        <taxon>Chytridiomycota incertae sedis</taxon>
        <taxon>Chytridiomycetes</taxon>
        <taxon>Rhizophlyctidales</taxon>
        <taxon>Rhizophlyctidaceae</taxon>
        <taxon>Rhizophlyctis</taxon>
    </lineage>
</organism>
<dbReference type="EMBL" id="JADGJD010000681">
    <property type="protein sequence ID" value="KAJ3049188.1"/>
    <property type="molecule type" value="Genomic_DNA"/>
</dbReference>
<dbReference type="SUPFAM" id="SSF47781">
    <property type="entry name" value="RuvA domain 2-like"/>
    <property type="match status" value="1"/>
</dbReference>
<name>A0AAD5SBJ3_9FUNG</name>
<dbReference type="InterPro" id="IPR010994">
    <property type="entry name" value="RuvA_2-like"/>
</dbReference>
<keyword evidence="2" id="KW-1185">Reference proteome</keyword>
<accession>A0AAD5SBJ3</accession>
<sequence>MKTNDAESAPWKEWLEATFPSPVAAHETFYKYNISSRGKKLPYQSNAEAKAALENLWLENLDGGTTKDDRVAGLLIGCPGCGKTRCLSEMKTLLPDVSIVYVISYNNGNPPDKFDEAVGANGSMGLRLLHAAYSGDITFADFAKRIPENLHANDITFTRAISLLPSSRESDRVVIGFDEINVVVEWPSAAKAAYLKEFGTVLGSTCRLSNPPMILVAGTTGLDLERELKNSKMNYRHVPLPPLLFEQQAQILDDVISRSNPDIDWRRDRNFRRLLTQVGGLPRCFEYLVNAIGKWLAHEGVGIESWDCDRILTDVRYAATKYITIPENYAAQLVEDVILQTHVRPDFALPGHTVTYEILQKECNILLIPSLNFNLYKVFVPYMSLHMLLATPAAARDAVLVKVRNLLRHGEVSYWQSFEVYVAEFECIKSSLWKRYADRMAVETTLSQYYGLHKQQNEFEWLSRPLSVKAIATIVHSSNHFPYQRVTPLTSLPTIIDKNTRTTHDAYPSPFVFVNGPSAPFADVWRWFDWGETKASLMVMLQCKWLCGKSKLSMKDVKVEIAKNRGGFEALQPTWWRSLGSSDDQKRFGDFFSPTLADRSFYLATIKLNVNVATYDELKRVPGLGDGKVRDIMNAKAARESKSWATEQEFQEDTGLSDLMISRLSCGGP</sequence>
<dbReference type="AlphaFoldDB" id="A0AAD5SBJ3"/>
<dbReference type="SUPFAM" id="SSF52540">
    <property type="entry name" value="P-loop containing nucleoside triphosphate hydrolases"/>
    <property type="match status" value="1"/>
</dbReference>
<reference evidence="1" key="1">
    <citation type="submission" date="2020-05" db="EMBL/GenBank/DDBJ databases">
        <title>Phylogenomic resolution of chytrid fungi.</title>
        <authorList>
            <person name="Stajich J.E."/>
            <person name="Amses K."/>
            <person name="Simmons R."/>
            <person name="Seto K."/>
            <person name="Myers J."/>
            <person name="Bonds A."/>
            <person name="Quandt C.A."/>
            <person name="Barry K."/>
            <person name="Liu P."/>
            <person name="Grigoriev I."/>
            <person name="Longcore J.E."/>
            <person name="James T.Y."/>
        </authorList>
    </citation>
    <scope>NUCLEOTIDE SEQUENCE</scope>
    <source>
        <strain evidence="1">JEL0318</strain>
    </source>
</reference>
<proteinExistence type="predicted"/>
<dbReference type="Proteomes" id="UP001212841">
    <property type="component" value="Unassembled WGS sequence"/>
</dbReference>
<evidence type="ECO:0000313" key="1">
    <source>
        <dbReference type="EMBL" id="KAJ3049188.1"/>
    </source>
</evidence>
<comment type="caution">
    <text evidence="1">The sequence shown here is derived from an EMBL/GenBank/DDBJ whole genome shotgun (WGS) entry which is preliminary data.</text>
</comment>
<evidence type="ECO:0000313" key="2">
    <source>
        <dbReference type="Proteomes" id="UP001212841"/>
    </source>
</evidence>
<protein>
    <submittedName>
        <fullName evidence="1">Uncharacterized protein</fullName>
    </submittedName>
</protein>
<dbReference type="InterPro" id="IPR027417">
    <property type="entry name" value="P-loop_NTPase"/>
</dbReference>
<gene>
    <name evidence="1" type="ORF">HK097_009794</name>
</gene>